<dbReference type="SMART" id="SM00044">
    <property type="entry name" value="CYCc"/>
    <property type="match status" value="1"/>
</dbReference>
<dbReference type="GO" id="GO:0016020">
    <property type="term" value="C:membrane"/>
    <property type="evidence" value="ECO:0007669"/>
    <property type="project" value="UniProtKB-SubCell"/>
</dbReference>
<feature type="transmembrane region" description="Helical" evidence="8">
    <location>
        <begin position="58"/>
        <end position="75"/>
    </location>
</feature>
<dbReference type="InterPro" id="IPR029787">
    <property type="entry name" value="Nucleotide_cyclase"/>
</dbReference>
<keyword evidence="3" id="KW-0547">Nucleotide-binding</keyword>
<dbReference type="KEGG" id="gps:C427_1997"/>
<dbReference type="Pfam" id="PF00211">
    <property type="entry name" value="Guanylate_cyc"/>
    <property type="match status" value="1"/>
</dbReference>
<evidence type="ECO:0000256" key="4">
    <source>
        <dbReference type="ARBA" id="ARBA00022989"/>
    </source>
</evidence>
<evidence type="ECO:0000256" key="2">
    <source>
        <dbReference type="ARBA" id="ARBA00022692"/>
    </source>
</evidence>
<dbReference type="PANTHER" id="PTHR11920:SF335">
    <property type="entry name" value="GUANYLATE CYCLASE"/>
    <property type="match status" value="1"/>
</dbReference>
<dbReference type="GO" id="GO:0000166">
    <property type="term" value="F:nucleotide binding"/>
    <property type="evidence" value="ECO:0007669"/>
    <property type="project" value="UniProtKB-KW"/>
</dbReference>
<dbReference type="PATRIC" id="fig|1129794.4.peg.1979"/>
<dbReference type="Gene3D" id="3.30.70.1230">
    <property type="entry name" value="Nucleotide cyclase"/>
    <property type="match status" value="1"/>
</dbReference>
<dbReference type="GO" id="GO:0004016">
    <property type="term" value="F:adenylate cyclase activity"/>
    <property type="evidence" value="ECO:0007669"/>
    <property type="project" value="UniProtKB-ARBA"/>
</dbReference>
<comment type="subcellular location">
    <subcellularLocation>
        <location evidence="1">Membrane</location>
    </subcellularLocation>
</comment>
<dbReference type="RefSeq" id="WP_007643568.1">
    <property type="nucleotide sequence ID" value="NC_020514.1"/>
</dbReference>
<dbReference type="GO" id="GO:0035556">
    <property type="term" value="P:intracellular signal transduction"/>
    <property type="evidence" value="ECO:0007669"/>
    <property type="project" value="InterPro"/>
</dbReference>
<keyword evidence="11" id="KW-1185">Reference proteome</keyword>
<reference evidence="10 11" key="1">
    <citation type="journal article" date="2013" name="Genome Announc.">
        <title>Complete Genome Sequence of Glaciecola psychrophila Strain 170T.</title>
        <authorList>
            <person name="Yin J."/>
            <person name="Chen J."/>
            <person name="Liu G."/>
            <person name="Yu Y."/>
            <person name="Song L."/>
            <person name="Wang X."/>
            <person name="Qu X."/>
        </authorList>
    </citation>
    <scope>NUCLEOTIDE SEQUENCE [LARGE SCALE GENOMIC DNA]</scope>
    <source>
        <strain evidence="10 11">170</strain>
    </source>
</reference>
<dbReference type="OrthoDB" id="9806704at2"/>
<gene>
    <name evidence="10" type="ORF">C427_1997</name>
</gene>
<keyword evidence="4 8" id="KW-1133">Transmembrane helix</keyword>
<evidence type="ECO:0000256" key="7">
    <source>
        <dbReference type="RuleBase" id="RU000405"/>
    </source>
</evidence>
<evidence type="ECO:0000256" key="3">
    <source>
        <dbReference type="ARBA" id="ARBA00022741"/>
    </source>
</evidence>
<feature type="transmembrane region" description="Helical" evidence="8">
    <location>
        <begin position="129"/>
        <end position="151"/>
    </location>
</feature>
<proteinExistence type="inferred from homology"/>
<organism evidence="10 11">
    <name type="scientific">Paraglaciecola psychrophila 170</name>
    <dbReference type="NCBI Taxonomy" id="1129794"/>
    <lineage>
        <taxon>Bacteria</taxon>
        <taxon>Pseudomonadati</taxon>
        <taxon>Pseudomonadota</taxon>
        <taxon>Gammaproteobacteria</taxon>
        <taxon>Alteromonadales</taxon>
        <taxon>Alteromonadaceae</taxon>
        <taxon>Paraglaciecola</taxon>
    </lineage>
</organism>
<dbReference type="AlphaFoldDB" id="K7AIT9"/>
<feature type="transmembrane region" description="Helical" evidence="8">
    <location>
        <begin position="108"/>
        <end position="123"/>
    </location>
</feature>
<accession>K7AIT9</accession>
<evidence type="ECO:0000256" key="8">
    <source>
        <dbReference type="SAM" id="Phobius"/>
    </source>
</evidence>
<dbReference type="EMBL" id="CP003837">
    <property type="protein sequence ID" value="AGH44106.1"/>
    <property type="molecule type" value="Genomic_DNA"/>
</dbReference>
<dbReference type="SUPFAM" id="SSF55073">
    <property type="entry name" value="Nucleotide cyclase"/>
    <property type="match status" value="1"/>
</dbReference>
<evidence type="ECO:0000256" key="5">
    <source>
        <dbReference type="ARBA" id="ARBA00023136"/>
    </source>
</evidence>
<dbReference type="HOGENOM" id="CLU_001072_14_0_6"/>
<feature type="transmembrane region" description="Helical" evidence="8">
    <location>
        <begin position="81"/>
        <end position="101"/>
    </location>
</feature>
<dbReference type="GO" id="GO:0009190">
    <property type="term" value="P:cyclic nucleotide biosynthetic process"/>
    <property type="evidence" value="ECO:0007669"/>
    <property type="project" value="InterPro"/>
</dbReference>
<dbReference type="PROSITE" id="PS50125">
    <property type="entry name" value="GUANYLATE_CYCLASE_2"/>
    <property type="match status" value="1"/>
</dbReference>
<evidence type="ECO:0000259" key="9">
    <source>
        <dbReference type="PROSITE" id="PS50125"/>
    </source>
</evidence>
<sequence length="420" mass="47639">MFKAALQTWIWSGINKASSEDFNPTRITNIIALLCISVSSLHVPIVLYFVAQSGYQELLLIIVSASLLTLVPLLNRFKAYLISKLFLIIVFATYILISCLIRQENLNIQYFFLLAVVICPFLFKETESGLMFIITLSFFLLFVGFEFWFYYSSVNTLSFHQQIVKVSCSISFALSCLLCGYHIRRIINHNWQKLSIERERSERLLLNILPSSIAQRLKNSPDLIADYFEQASILFADIQDFTPLCKDLSPRQLVNLLNEVFCVFDSITKKYGLEKIKTNGDGYMVAGGLPIISASHAVQCCLCALDMQDAFKDICKKHNLHTGLRIGIGCGEVIAGIIGKSKFSYDLWGEAVNLASRMESHGLCHKIQVTESTYNITKNCFYFDKRGSIQAKGLGWINTYWLVSRKHKIGNTCTRKITLI</sequence>
<feature type="transmembrane region" description="Helical" evidence="8">
    <location>
        <begin position="29"/>
        <end position="51"/>
    </location>
</feature>
<keyword evidence="5 8" id="KW-0472">Membrane</keyword>
<dbReference type="CDD" id="cd07302">
    <property type="entry name" value="CHD"/>
    <property type="match status" value="1"/>
</dbReference>
<keyword evidence="6 7" id="KW-0456">Lyase</keyword>
<evidence type="ECO:0000313" key="11">
    <source>
        <dbReference type="Proteomes" id="UP000011864"/>
    </source>
</evidence>
<keyword evidence="2 8" id="KW-0812">Transmembrane</keyword>
<feature type="domain" description="Guanylate cyclase" evidence="9">
    <location>
        <begin position="232"/>
        <end position="359"/>
    </location>
</feature>
<dbReference type="PROSITE" id="PS00452">
    <property type="entry name" value="GUANYLATE_CYCLASE_1"/>
    <property type="match status" value="1"/>
</dbReference>
<dbReference type="Proteomes" id="UP000011864">
    <property type="component" value="Chromosome"/>
</dbReference>
<dbReference type="PANTHER" id="PTHR11920">
    <property type="entry name" value="GUANYLYL CYCLASE"/>
    <property type="match status" value="1"/>
</dbReference>
<dbReference type="InterPro" id="IPR018297">
    <property type="entry name" value="A/G_cyclase_CS"/>
</dbReference>
<evidence type="ECO:0000256" key="6">
    <source>
        <dbReference type="ARBA" id="ARBA00023239"/>
    </source>
</evidence>
<name>K7AIT9_9ALTE</name>
<evidence type="ECO:0000256" key="1">
    <source>
        <dbReference type="ARBA" id="ARBA00004370"/>
    </source>
</evidence>
<dbReference type="InterPro" id="IPR050401">
    <property type="entry name" value="Cyclic_nucleotide_synthase"/>
</dbReference>
<protein>
    <recommendedName>
        <fullName evidence="9">Guanylate cyclase domain-containing protein</fullName>
    </recommendedName>
</protein>
<comment type="similarity">
    <text evidence="7">Belongs to the adenylyl cyclase class-4/guanylyl cyclase family.</text>
</comment>
<evidence type="ECO:0000313" key="10">
    <source>
        <dbReference type="EMBL" id="AGH44106.1"/>
    </source>
</evidence>
<dbReference type="InterPro" id="IPR001054">
    <property type="entry name" value="A/G_cyclase"/>
</dbReference>
<dbReference type="STRING" id="1129794.C427_1997"/>
<dbReference type="eggNOG" id="COG2114">
    <property type="taxonomic scope" value="Bacteria"/>
</dbReference>